<evidence type="ECO:0000256" key="4">
    <source>
        <dbReference type="ARBA" id="ARBA00022912"/>
    </source>
</evidence>
<feature type="domain" description="PPM-type phosphatase" evidence="7">
    <location>
        <begin position="168"/>
        <end position="527"/>
    </location>
</feature>
<dbReference type="SUPFAM" id="SSF81606">
    <property type="entry name" value="PP2C-like"/>
    <property type="match status" value="1"/>
</dbReference>
<dbReference type="PROSITE" id="PS51746">
    <property type="entry name" value="PPM_2"/>
    <property type="match status" value="1"/>
</dbReference>
<feature type="region of interest" description="Disordered" evidence="6">
    <location>
        <begin position="1"/>
        <end position="134"/>
    </location>
</feature>
<dbReference type="SMART" id="SM00332">
    <property type="entry name" value="PP2Cc"/>
    <property type="match status" value="1"/>
</dbReference>
<dbReference type="CDD" id="cd00143">
    <property type="entry name" value="PP2Cc"/>
    <property type="match status" value="1"/>
</dbReference>
<feature type="region of interest" description="Disordered" evidence="6">
    <location>
        <begin position="344"/>
        <end position="375"/>
    </location>
</feature>
<dbReference type="InterPro" id="IPR000222">
    <property type="entry name" value="PP2C_BS"/>
</dbReference>
<feature type="compositionally biased region" description="Polar residues" evidence="6">
    <location>
        <begin position="113"/>
        <end position="134"/>
    </location>
</feature>
<dbReference type="InterPro" id="IPR036457">
    <property type="entry name" value="PPM-type-like_dom_sf"/>
</dbReference>
<feature type="compositionally biased region" description="Low complexity" evidence="6">
    <location>
        <begin position="357"/>
        <end position="368"/>
    </location>
</feature>
<reference evidence="8 9" key="1">
    <citation type="submission" date="2024-01" db="EMBL/GenBank/DDBJ databases">
        <authorList>
            <person name="Allen C."/>
            <person name="Tagirdzhanova G."/>
        </authorList>
    </citation>
    <scope>NUCLEOTIDE SEQUENCE [LARGE SCALE GENOMIC DNA]</scope>
</reference>
<evidence type="ECO:0000256" key="2">
    <source>
        <dbReference type="ARBA" id="ARBA00022723"/>
    </source>
</evidence>
<sequence>MFGGSSSTSLKPESAIDDTGNGDSVAARGPAAAAIVGSPGKNSNKPPSPEPDSSKQLPLAPIATGERATKSASPERRSSNGSPPLSGNSAEPKKRRSSGVSSRASSLLASAKNTLSFSQSGRSNSDGASSAQTPLQKLGKHDAALAVPQGQHNNSAGESLPGPRSTFRVGVWEDRNKKCRRTMEDTHAFLYNFLRTPAPASATADKDSTRSFKTSSDSSAQDTAVASAGNSGTDLAGDSLETDNGYFAIFDGHAGTFAADWCGKKLHLILEEIIRKNPNAPIPELLDQTFTSVDAQLEKLPLKNSGCTAAVAVLRWEDRVPSSQSATGSQSIAMAAAAKATDDVVPKADDKAGNTNTSSASTSPPRAAADVESAHAKLKPNALRQRVLYTANVGDARIILCRSGKALRLSYDHKGSDENEGRRIANAGGLVLNNRVNGVLAVTRALGDTYIKELVTGHPYTTETVIQPELDEFVIIACDGLWDVCNDQDAVNLIRNVADPVAAAKMLVDHALAHFSTDNLSCMVVRFDREALVGTQTQNDSLIGVEGDEAGSGAKPSEADKIVNDIKQKIAGGDTPAIGVSASNSGRGHDAVAPPPSDESFRPTTIEGSVEEEPVFSSEDSPETTPDGSILSKNTEESTETVESEVAVPTVTKS</sequence>
<comment type="similarity">
    <text evidence="1 5">Belongs to the PP2C family.</text>
</comment>
<dbReference type="PANTHER" id="PTHR13832">
    <property type="entry name" value="PROTEIN PHOSPHATASE 2C"/>
    <property type="match status" value="1"/>
</dbReference>
<keyword evidence="4 5" id="KW-0904">Protein phosphatase</keyword>
<dbReference type="PROSITE" id="PS01032">
    <property type="entry name" value="PPM_1"/>
    <property type="match status" value="1"/>
</dbReference>
<feature type="region of interest" description="Disordered" evidence="6">
    <location>
        <begin position="573"/>
        <end position="654"/>
    </location>
</feature>
<dbReference type="Gene3D" id="3.60.40.10">
    <property type="entry name" value="PPM-type phosphatase domain"/>
    <property type="match status" value="1"/>
</dbReference>
<evidence type="ECO:0000259" key="7">
    <source>
        <dbReference type="PROSITE" id="PS51746"/>
    </source>
</evidence>
<organism evidence="8 9">
    <name type="scientific">Sporothrix curviconia</name>
    <dbReference type="NCBI Taxonomy" id="1260050"/>
    <lineage>
        <taxon>Eukaryota</taxon>
        <taxon>Fungi</taxon>
        <taxon>Dikarya</taxon>
        <taxon>Ascomycota</taxon>
        <taxon>Pezizomycotina</taxon>
        <taxon>Sordariomycetes</taxon>
        <taxon>Sordariomycetidae</taxon>
        <taxon>Ophiostomatales</taxon>
        <taxon>Ophiostomataceae</taxon>
        <taxon>Sporothrix</taxon>
    </lineage>
</organism>
<name>A0ABP0BQ11_9PEZI</name>
<dbReference type="Pfam" id="PF00481">
    <property type="entry name" value="PP2C"/>
    <property type="match status" value="2"/>
</dbReference>
<dbReference type="InterPro" id="IPR015655">
    <property type="entry name" value="PP2C"/>
</dbReference>
<feature type="compositionally biased region" description="Basic and acidic residues" evidence="6">
    <location>
        <begin position="67"/>
        <end position="78"/>
    </location>
</feature>
<feature type="compositionally biased region" description="Polar residues" evidence="6">
    <location>
        <begin position="623"/>
        <end position="633"/>
    </location>
</feature>
<keyword evidence="3 5" id="KW-0378">Hydrolase</keyword>
<feature type="compositionally biased region" description="Low complexity" evidence="6">
    <location>
        <begin position="98"/>
        <end position="112"/>
    </location>
</feature>
<dbReference type="EMBL" id="CAWUHB010000022">
    <property type="protein sequence ID" value="CAK7221535.1"/>
    <property type="molecule type" value="Genomic_DNA"/>
</dbReference>
<protein>
    <submittedName>
        <fullName evidence="8">Mgpp2cl-1, protein phosphatase 2C-like protein 1</fullName>
        <ecNumber evidence="8">3.1.3.16</ecNumber>
    </submittedName>
</protein>
<feature type="compositionally biased region" description="Low complexity" evidence="6">
    <location>
        <begin position="644"/>
        <end position="654"/>
    </location>
</feature>
<feature type="compositionally biased region" description="Polar residues" evidence="6">
    <location>
        <begin position="220"/>
        <end position="233"/>
    </location>
</feature>
<keyword evidence="2" id="KW-0479">Metal-binding</keyword>
<dbReference type="InterPro" id="IPR001932">
    <property type="entry name" value="PPM-type_phosphatase-like_dom"/>
</dbReference>
<comment type="caution">
    <text evidence="8">The sequence shown here is derived from an EMBL/GenBank/DDBJ whole genome shotgun (WGS) entry which is preliminary data.</text>
</comment>
<feature type="compositionally biased region" description="Polar residues" evidence="6">
    <location>
        <begin position="1"/>
        <end position="11"/>
    </location>
</feature>
<gene>
    <name evidence="8" type="primary">MgPP2CL-1</name>
    <name evidence="8" type="ORF">SCUCBS95973_004532</name>
</gene>
<proteinExistence type="inferred from homology"/>
<accession>A0ABP0BQ11</accession>
<feature type="compositionally biased region" description="Low complexity" evidence="6">
    <location>
        <begin position="26"/>
        <end position="45"/>
    </location>
</feature>
<evidence type="ECO:0000256" key="1">
    <source>
        <dbReference type="ARBA" id="ARBA00006702"/>
    </source>
</evidence>
<dbReference type="EC" id="3.1.3.16" evidence="8"/>
<feature type="compositionally biased region" description="Low complexity" evidence="6">
    <location>
        <begin position="79"/>
        <end position="89"/>
    </location>
</feature>
<dbReference type="PANTHER" id="PTHR13832:SF837">
    <property type="entry name" value="PROTEIN PHOSPHATASE 2C-LIKE DOMAIN-CONTAINING PROTEIN 1"/>
    <property type="match status" value="1"/>
</dbReference>
<keyword evidence="9" id="KW-1185">Reference proteome</keyword>
<evidence type="ECO:0000256" key="3">
    <source>
        <dbReference type="ARBA" id="ARBA00022801"/>
    </source>
</evidence>
<evidence type="ECO:0000256" key="6">
    <source>
        <dbReference type="SAM" id="MobiDB-lite"/>
    </source>
</evidence>
<evidence type="ECO:0000256" key="5">
    <source>
        <dbReference type="RuleBase" id="RU003465"/>
    </source>
</evidence>
<evidence type="ECO:0000313" key="9">
    <source>
        <dbReference type="Proteomes" id="UP001642405"/>
    </source>
</evidence>
<evidence type="ECO:0000313" key="8">
    <source>
        <dbReference type="EMBL" id="CAK7221535.1"/>
    </source>
</evidence>
<dbReference type="Proteomes" id="UP001642405">
    <property type="component" value="Unassembled WGS sequence"/>
</dbReference>
<feature type="region of interest" description="Disordered" evidence="6">
    <location>
        <begin position="200"/>
        <end position="234"/>
    </location>
</feature>
<dbReference type="GO" id="GO:0004722">
    <property type="term" value="F:protein serine/threonine phosphatase activity"/>
    <property type="evidence" value="ECO:0007669"/>
    <property type="project" value="UniProtKB-EC"/>
</dbReference>